<reference evidence="1" key="1">
    <citation type="journal article" date="2002" name="Nature">
        <title>The genome sequence and structure of rice chromosome 1.</title>
        <authorList>
            <person name="Sasaki T."/>
            <person name="Matsumoto T."/>
            <person name="Yamamoto K."/>
            <person name="Sakata K."/>
            <person name="Baba T."/>
            <person name="Katayose Y."/>
            <person name="Wu J."/>
            <person name="Niimura Y."/>
            <person name="Cheng Z."/>
            <person name="Nagamura Y."/>
            <person name="Antonio B.A."/>
            <person name="Kanamori H."/>
            <person name="Hosokawa S."/>
            <person name="Masukawa M."/>
            <person name="Arikawa K."/>
            <person name="Chiden Y."/>
            <person name="Hayashi M."/>
            <person name="Okamoto M."/>
            <person name="Ando T."/>
            <person name="Aoki H."/>
            <person name="Arita K."/>
            <person name="Hamada M."/>
            <person name="Harada C."/>
            <person name="Hijishita S."/>
            <person name="Honda M."/>
            <person name="Ichikawa Y."/>
            <person name="Idonuma A."/>
            <person name="Iijima M."/>
            <person name="Ikeda M."/>
            <person name="Ikeno M."/>
            <person name="Itoh S."/>
            <person name="Itoh T."/>
            <person name="Itoh Y."/>
            <person name="Itoh Y."/>
            <person name="Iwabuchi A."/>
            <person name="Kamiya K."/>
            <person name="Karasawa W."/>
            <person name="Katagiri S."/>
            <person name="Kikuta A."/>
            <person name="Kobayashi N."/>
            <person name="Kono I."/>
            <person name="Machita K."/>
            <person name="Maehara T."/>
            <person name="Mizuno H."/>
            <person name="Mizubayashi T."/>
            <person name="Mukai Y."/>
            <person name="Nagasaki H."/>
            <person name="Nakashima M."/>
            <person name="Nakama Y."/>
            <person name="Nakamichi Y."/>
            <person name="Nakamura M."/>
            <person name="Namiki N."/>
            <person name="Negishi M."/>
            <person name="Ohta I."/>
            <person name="Ono N."/>
            <person name="Saji S."/>
            <person name="Sakai K."/>
            <person name="Shibata M."/>
            <person name="Shimokawa T."/>
            <person name="Shomura A."/>
            <person name="Song J."/>
            <person name="Takazaki Y."/>
            <person name="Terasawa K."/>
            <person name="Tsuji K."/>
            <person name="Waki K."/>
            <person name="Yamagata H."/>
            <person name="Yamane H."/>
            <person name="Yoshiki S."/>
            <person name="Yoshihara R."/>
            <person name="Yukawa K."/>
            <person name="Zhong H."/>
            <person name="Iwama H."/>
            <person name="Endo T."/>
            <person name="Ito H."/>
            <person name="Hahn J.H."/>
            <person name="Kim H.I."/>
            <person name="Eun M.Y."/>
            <person name="Yano M."/>
            <person name="Jiang J."/>
            <person name="Gojobori T."/>
        </authorList>
    </citation>
    <scope>NUCLEOTIDE SEQUENCE [LARGE SCALE GENOMIC DNA]</scope>
</reference>
<dbReference type="AlphaFoldDB" id="Q5JJT1"/>
<gene>
    <name evidence="1" type="primary">B1139B11.21</name>
</gene>
<dbReference type="EMBL" id="AP004368">
    <property type="protein sequence ID" value="BAD88270.1"/>
    <property type="molecule type" value="Genomic_DNA"/>
</dbReference>
<accession>Q5JJT1</accession>
<dbReference type="Proteomes" id="UP000817658">
    <property type="component" value="Chromosome 1"/>
</dbReference>
<sequence>MIEPGSTVRFRYQLMIDDGEKINSRVVQKEQSIFRSKRGTLHDTGEPYCGLYPTTTWQQPRPFIIVLTSAITEE</sequence>
<evidence type="ECO:0000313" key="1">
    <source>
        <dbReference type="EMBL" id="BAD88270.1"/>
    </source>
</evidence>
<proteinExistence type="predicted"/>
<organism evidence="1">
    <name type="scientific">Oryza sativa subsp. japonica</name>
    <name type="common">Rice</name>
    <dbReference type="NCBI Taxonomy" id="39947"/>
    <lineage>
        <taxon>Eukaryota</taxon>
        <taxon>Viridiplantae</taxon>
        <taxon>Streptophyta</taxon>
        <taxon>Embryophyta</taxon>
        <taxon>Tracheophyta</taxon>
        <taxon>Spermatophyta</taxon>
        <taxon>Magnoliopsida</taxon>
        <taxon>Liliopsida</taxon>
        <taxon>Poales</taxon>
        <taxon>Poaceae</taxon>
        <taxon>BOP clade</taxon>
        <taxon>Oryzoideae</taxon>
        <taxon>Oryzeae</taxon>
        <taxon>Oryzinae</taxon>
        <taxon>Oryza</taxon>
        <taxon>Oryza sativa</taxon>
    </lineage>
</organism>
<name>Q5JJT1_ORYSJ</name>
<protein>
    <submittedName>
        <fullName evidence="1">Uncharacterized protein</fullName>
    </submittedName>
</protein>